<evidence type="ECO:0000313" key="3">
    <source>
        <dbReference type="Proteomes" id="UP000548476"/>
    </source>
</evidence>
<feature type="domain" description="Glyoxalase-like" evidence="1">
    <location>
        <begin position="8"/>
        <end position="150"/>
    </location>
</feature>
<proteinExistence type="predicted"/>
<dbReference type="PANTHER" id="PTHR35908:SF1">
    <property type="entry name" value="CONSERVED PROTEIN"/>
    <property type="match status" value="1"/>
</dbReference>
<dbReference type="InterPro" id="IPR029068">
    <property type="entry name" value="Glyas_Bleomycin-R_OHBP_Dase"/>
</dbReference>
<sequence>MTMKPVLQLTVDCADSERLAVFWATALGYDVEAAPAPFATWRAYWLARGLSEEDLGEGDCSDSVVDPTGAGPRIWFQQVPEAKTVKNRLHLDLGVGGGRDVPFATRRERVLAEVARLEAAGASRLRLTDAEDANSFTALMGDPEGNEFCVH</sequence>
<reference evidence="2 3" key="1">
    <citation type="submission" date="2020-08" db="EMBL/GenBank/DDBJ databases">
        <title>Genomic Encyclopedia of Type Strains, Phase IV (KMG-IV): sequencing the most valuable type-strain genomes for metagenomic binning, comparative biology and taxonomic classification.</title>
        <authorList>
            <person name="Goeker M."/>
        </authorList>
    </citation>
    <scope>NUCLEOTIDE SEQUENCE [LARGE SCALE GENOMIC DNA]</scope>
    <source>
        <strain evidence="2 3">YIM 65646</strain>
    </source>
</reference>
<dbReference type="EMBL" id="JACHGT010000015">
    <property type="protein sequence ID" value="MBB6038105.1"/>
    <property type="molecule type" value="Genomic_DNA"/>
</dbReference>
<dbReference type="PANTHER" id="PTHR35908">
    <property type="entry name" value="HYPOTHETICAL FUSION PROTEIN"/>
    <property type="match status" value="1"/>
</dbReference>
<comment type="caution">
    <text evidence="2">The sequence shown here is derived from an EMBL/GenBank/DDBJ whole genome shotgun (WGS) entry which is preliminary data.</text>
</comment>
<accession>A0A841FPR1</accession>
<evidence type="ECO:0000259" key="1">
    <source>
        <dbReference type="Pfam" id="PF18029"/>
    </source>
</evidence>
<protein>
    <recommendedName>
        <fullName evidence="1">Glyoxalase-like domain-containing protein</fullName>
    </recommendedName>
</protein>
<dbReference type="Proteomes" id="UP000548476">
    <property type="component" value="Unassembled WGS sequence"/>
</dbReference>
<dbReference type="AlphaFoldDB" id="A0A841FPR1"/>
<dbReference type="Pfam" id="PF18029">
    <property type="entry name" value="Glyoxalase_6"/>
    <property type="match status" value="1"/>
</dbReference>
<organism evidence="2 3">
    <name type="scientific">Phytomonospora endophytica</name>
    <dbReference type="NCBI Taxonomy" id="714109"/>
    <lineage>
        <taxon>Bacteria</taxon>
        <taxon>Bacillati</taxon>
        <taxon>Actinomycetota</taxon>
        <taxon>Actinomycetes</taxon>
        <taxon>Micromonosporales</taxon>
        <taxon>Micromonosporaceae</taxon>
        <taxon>Phytomonospora</taxon>
    </lineage>
</organism>
<keyword evidence="3" id="KW-1185">Reference proteome</keyword>
<evidence type="ECO:0000313" key="2">
    <source>
        <dbReference type="EMBL" id="MBB6038105.1"/>
    </source>
</evidence>
<dbReference type="SUPFAM" id="SSF54593">
    <property type="entry name" value="Glyoxalase/Bleomycin resistance protein/Dihydroxybiphenyl dioxygenase"/>
    <property type="match status" value="1"/>
</dbReference>
<name>A0A841FPR1_9ACTN</name>
<dbReference type="Gene3D" id="3.10.180.10">
    <property type="entry name" value="2,3-Dihydroxybiphenyl 1,2-Dioxygenase, domain 1"/>
    <property type="match status" value="1"/>
</dbReference>
<dbReference type="RefSeq" id="WP_203686330.1">
    <property type="nucleotide sequence ID" value="NZ_BONT01000047.1"/>
</dbReference>
<gene>
    <name evidence="2" type="ORF">HNR73_005985</name>
</gene>
<dbReference type="InterPro" id="IPR041581">
    <property type="entry name" value="Glyoxalase_6"/>
</dbReference>